<dbReference type="AlphaFoldDB" id="A0A6J1BXX8"/>
<dbReference type="InterPro" id="IPR023213">
    <property type="entry name" value="CAT-like_dom_sf"/>
</dbReference>
<name>A0A6J1BXX8_MOMCH</name>
<keyword evidence="2" id="KW-0012">Acyltransferase</keyword>
<dbReference type="Gene3D" id="3.30.559.10">
    <property type="entry name" value="Chloramphenicol acetyltransferase-like domain"/>
    <property type="match status" value="2"/>
</dbReference>
<keyword evidence="1" id="KW-0808">Transferase</keyword>
<dbReference type="PANTHER" id="PTHR31625">
    <property type="match status" value="1"/>
</dbReference>
<proteinExistence type="predicted"/>
<evidence type="ECO:0000256" key="1">
    <source>
        <dbReference type="ARBA" id="ARBA00022679"/>
    </source>
</evidence>
<organism evidence="3 4">
    <name type="scientific">Momordica charantia</name>
    <name type="common">Bitter gourd</name>
    <name type="synonym">Balsam pear</name>
    <dbReference type="NCBI Taxonomy" id="3673"/>
    <lineage>
        <taxon>Eukaryota</taxon>
        <taxon>Viridiplantae</taxon>
        <taxon>Streptophyta</taxon>
        <taxon>Embryophyta</taxon>
        <taxon>Tracheophyta</taxon>
        <taxon>Spermatophyta</taxon>
        <taxon>Magnoliopsida</taxon>
        <taxon>eudicotyledons</taxon>
        <taxon>Gunneridae</taxon>
        <taxon>Pentapetalae</taxon>
        <taxon>rosids</taxon>
        <taxon>fabids</taxon>
        <taxon>Cucurbitales</taxon>
        <taxon>Cucurbitaceae</taxon>
        <taxon>Momordiceae</taxon>
        <taxon>Momordica</taxon>
    </lineage>
</organism>
<dbReference type="Pfam" id="PF02458">
    <property type="entry name" value="Transferase"/>
    <property type="match status" value="1"/>
</dbReference>
<keyword evidence="3" id="KW-1185">Reference proteome</keyword>
<dbReference type="OrthoDB" id="1430895at2759"/>
<dbReference type="GeneID" id="111006474"/>
<evidence type="ECO:0000313" key="4">
    <source>
        <dbReference type="RefSeq" id="XP_022134129.1"/>
    </source>
</evidence>
<gene>
    <name evidence="4" type="primary">LOC111006474</name>
</gene>
<sequence>MEEGILVRIVEVCNISPSSHSSSESQISLPLASFDWICLRAPLLQRLLFYPQTQIHDSFTDSIVPKLKRSLSLTLTHFLPLAGSLVWPEDSTLPFILYSPNDAVSFTVADTTHSDFHHVSGHHPRQINDSLPLIPTVQSSHSRVSVMAIQLTHFPNQGFSIGFAVHHVIFDGKSFNLFLKAWAYISKLIGNQLELELEFCPLPPELTPSFERGPNVLRNPLDFVPNQRSVKCYTQVLPASNYLIATFQLTPTHIQKLKKRVLEEVEQEEEELHLSTFVVAYAYALICFIKSKGGECKEFVHFQLAADATGLLDPPVSSNYFGNCLAHPGMLMEAREFRGENGFSKIAKKISHLILELRTNRTVKVSSIADCIQFHTKYFSTTEICSVADSPKFELYETDFGWGNPNKVEMVSLAKNVISLIDTKPDGIGGPGVEIGLLFPNHRQWDVFASLFAQGIN</sequence>
<dbReference type="GO" id="GO:0016747">
    <property type="term" value="F:acyltransferase activity, transferring groups other than amino-acyl groups"/>
    <property type="evidence" value="ECO:0007669"/>
    <property type="project" value="UniProtKB-ARBA"/>
</dbReference>
<dbReference type="KEGG" id="mcha:111006474"/>
<dbReference type="RefSeq" id="XP_022134129.1">
    <property type="nucleotide sequence ID" value="XM_022278437.1"/>
</dbReference>
<dbReference type="InterPro" id="IPR051504">
    <property type="entry name" value="Plant_metabolite_acyltrans"/>
</dbReference>
<protein>
    <submittedName>
        <fullName evidence="4">Phenolic glucoside malonyltransferase 1-like</fullName>
    </submittedName>
</protein>
<evidence type="ECO:0000256" key="2">
    <source>
        <dbReference type="ARBA" id="ARBA00023315"/>
    </source>
</evidence>
<reference evidence="4" key="1">
    <citation type="submission" date="2025-08" db="UniProtKB">
        <authorList>
            <consortium name="RefSeq"/>
        </authorList>
    </citation>
    <scope>IDENTIFICATION</scope>
    <source>
        <strain evidence="4">OHB3-1</strain>
    </source>
</reference>
<evidence type="ECO:0000313" key="3">
    <source>
        <dbReference type="Proteomes" id="UP000504603"/>
    </source>
</evidence>
<dbReference type="Proteomes" id="UP000504603">
    <property type="component" value="Unplaced"/>
</dbReference>
<accession>A0A6J1BXX8</accession>